<dbReference type="PROSITE" id="PS51375">
    <property type="entry name" value="PPR"/>
    <property type="match status" value="6"/>
</dbReference>
<keyword evidence="5" id="KW-1185">Reference proteome</keyword>
<proteinExistence type="predicted"/>
<comment type="caution">
    <text evidence="4">The sequence shown here is derived from an EMBL/GenBank/DDBJ whole genome shotgun (WGS) entry which is preliminary data.</text>
</comment>
<evidence type="ECO:0000259" key="3">
    <source>
        <dbReference type="Pfam" id="PF23276"/>
    </source>
</evidence>
<feature type="repeat" description="PPR" evidence="2">
    <location>
        <begin position="198"/>
        <end position="232"/>
    </location>
</feature>
<feature type="repeat" description="PPR" evidence="2">
    <location>
        <begin position="447"/>
        <end position="481"/>
    </location>
</feature>
<dbReference type="Pfam" id="PF23276">
    <property type="entry name" value="TPR_24"/>
    <property type="match status" value="1"/>
</dbReference>
<dbReference type="PANTHER" id="PTHR47936">
    <property type="entry name" value="PPR_LONG DOMAIN-CONTAINING PROTEIN"/>
    <property type="match status" value="1"/>
</dbReference>
<feature type="domain" description="Pentatricopeptide repeat-containing protein-mitochondrial" evidence="3">
    <location>
        <begin position="272"/>
        <end position="403"/>
    </location>
</feature>
<dbReference type="EMBL" id="JAEPRE010000005">
    <property type="protein sequence ID" value="KAG2237533.1"/>
    <property type="molecule type" value="Genomic_DNA"/>
</dbReference>
<feature type="repeat" description="PPR" evidence="2">
    <location>
        <begin position="163"/>
        <end position="197"/>
    </location>
</feature>
<evidence type="ECO:0000256" key="2">
    <source>
        <dbReference type="PROSITE-ProRule" id="PRU00708"/>
    </source>
</evidence>
<dbReference type="InterPro" id="IPR011990">
    <property type="entry name" value="TPR-like_helical_dom_sf"/>
</dbReference>
<dbReference type="Gene3D" id="1.25.40.10">
    <property type="entry name" value="Tetratricopeptide repeat domain"/>
    <property type="match status" value="4"/>
</dbReference>
<accession>A0A8H7W2H7</accession>
<protein>
    <recommendedName>
        <fullName evidence="3">Pentatricopeptide repeat-containing protein-mitochondrial domain-containing protein</fullName>
    </recommendedName>
</protein>
<dbReference type="Pfam" id="PF13041">
    <property type="entry name" value="PPR_2"/>
    <property type="match status" value="2"/>
</dbReference>
<sequence length="529" mass="60163">MNRLVLAKVLTSPLRQGGKQWTPKLVRFNSTVATESASKPVKKMVTYMHPTAPLSSFNTALTSQLRTRGGPKRVLENVLKIVNEIKRQNLRLDLDSYNAVLIAYSRAKENRSVMRTFDEMKQDNVEPTLDTYNIILESLVGFADVQSQTRIKNEMKEKKIPFTSHTYYHILHCLCKADELEYALDTLEEMKKSGVQPNLRSYAVMIGGCLRLSDPTTAFDLLKEAESSGLAVESQPRVYMDVMRVGAINDNLDIVNYCWDKAVGTYSLRPDEGTCLNVLRVAAKMGETKLATDVIRQLSNSGYPYKEHYFTPLMEAFTVKNDLKNAFNVLDIMRVSGIPPSMRATLPIRKHLDRDVEAIDQAYYLLEEMKKEEKTVDISAFNVVVGACADAKDIERTIATYREAGNLGVVPNVDTYNAVLEACIQTRMKDMGIVVVDEMKKAGINPDLETYNKMISLACTQRNYEDAFTYLEEMKSYDIVPPESCYAKLANKLAYEKDPRFHMVLEEMETFGYKVTPRIRRMWNTESTY</sequence>
<dbReference type="Pfam" id="PF13812">
    <property type="entry name" value="PPR_3"/>
    <property type="match status" value="1"/>
</dbReference>
<feature type="repeat" description="PPR" evidence="2">
    <location>
        <begin position="377"/>
        <end position="411"/>
    </location>
</feature>
<feature type="repeat" description="PPR" evidence="2">
    <location>
        <begin position="93"/>
        <end position="127"/>
    </location>
</feature>
<feature type="repeat" description="PPR" evidence="2">
    <location>
        <begin position="412"/>
        <end position="446"/>
    </location>
</feature>
<dbReference type="InterPro" id="IPR057027">
    <property type="entry name" value="TPR_mt"/>
</dbReference>
<reference evidence="4" key="1">
    <citation type="submission" date="2021-01" db="EMBL/GenBank/DDBJ databases">
        <title>Metabolic potential, ecology and presence of endohyphal bacteria is reflected in genomic diversity of Mucoromycotina.</title>
        <authorList>
            <person name="Muszewska A."/>
            <person name="Okrasinska A."/>
            <person name="Steczkiewicz K."/>
            <person name="Drgas O."/>
            <person name="Orlowska M."/>
            <person name="Perlinska-Lenart U."/>
            <person name="Aleksandrzak-Piekarczyk T."/>
            <person name="Szatraj K."/>
            <person name="Zielenkiewicz U."/>
            <person name="Pilsyk S."/>
            <person name="Malc E."/>
            <person name="Mieczkowski P."/>
            <person name="Kruszewska J.S."/>
            <person name="Biernat P."/>
            <person name="Pawlowska J."/>
        </authorList>
    </citation>
    <scope>NUCLEOTIDE SEQUENCE</scope>
    <source>
        <strain evidence="4">WA0000018081</strain>
    </source>
</reference>
<dbReference type="OrthoDB" id="185373at2759"/>
<dbReference type="PANTHER" id="PTHR47936:SF1">
    <property type="entry name" value="PENTATRICOPEPTIDE REPEAT-CONTAINING PROTEIN GUN1, CHLOROPLASTIC"/>
    <property type="match status" value="1"/>
</dbReference>
<keyword evidence="1" id="KW-0677">Repeat</keyword>
<evidence type="ECO:0000313" key="4">
    <source>
        <dbReference type="EMBL" id="KAG2237533.1"/>
    </source>
</evidence>
<evidence type="ECO:0000256" key="1">
    <source>
        <dbReference type="ARBA" id="ARBA00022737"/>
    </source>
</evidence>
<dbReference type="NCBIfam" id="TIGR00756">
    <property type="entry name" value="PPR"/>
    <property type="match status" value="4"/>
</dbReference>
<dbReference type="InterPro" id="IPR002885">
    <property type="entry name" value="PPR_rpt"/>
</dbReference>
<gene>
    <name evidence="4" type="ORF">INT48_005569</name>
</gene>
<evidence type="ECO:0000313" key="5">
    <source>
        <dbReference type="Proteomes" id="UP000613177"/>
    </source>
</evidence>
<name>A0A8H7W2H7_9FUNG</name>
<organism evidence="4 5">
    <name type="scientific">Thamnidium elegans</name>
    <dbReference type="NCBI Taxonomy" id="101142"/>
    <lineage>
        <taxon>Eukaryota</taxon>
        <taxon>Fungi</taxon>
        <taxon>Fungi incertae sedis</taxon>
        <taxon>Mucoromycota</taxon>
        <taxon>Mucoromycotina</taxon>
        <taxon>Mucoromycetes</taxon>
        <taxon>Mucorales</taxon>
        <taxon>Mucorineae</taxon>
        <taxon>Mucoraceae</taxon>
        <taxon>Thamnidium</taxon>
    </lineage>
</organism>
<dbReference type="Proteomes" id="UP000613177">
    <property type="component" value="Unassembled WGS sequence"/>
</dbReference>
<dbReference type="AlphaFoldDB" id="A0A8H7W2H7"/>